<feature type="transmembrane region" description="Helical" evidence="9">
    <location>
        <begin position="33"/>
        <end position="51"/>
    </location>
</feature>
<protein>
    <submittedName>
        <fullName evidence="10">Small multidrug resistance pump</fullName>
    </submittedName>
</protein>
<dbReference type="InterPro" id="IPR037185">
    <property type="entry name" value="EmrE-like"/>
</dbReference>
<feature type="transmembrane region" description="Helical" evidence="9">
    <location>
        <begin position="58"/>
        <end position="79"/>
    </location>
</feature>
<evidence type="ECO:0000313" key="10">
    <source>
        <dbReference type="EMBL" id="PYF74869.1"/>
    </source>
</evidence>
<organism evidence="10 11">
    <name type="scientific">Pedobacter nutrimenti</name>
    <dbReference type="NCBI Taxonomy" id="1241337"/>
    <lineage>
        <taxon>Bacteria</taxon>
        <taxon>Pseudomonadati</taxon>
        <taxon>Bacteroidota</taxon>
        <taxon>Sphingobacteriia</taxon>
        <taxon>Sphingobacteriales</taxon>
        <taxon>Sphingobacteriaceae</taxon>
        <taxon>Pedobacter</taxon>
    </lineage>
</organism>
<dbReference type="PANTHER" id="PTHR30561">
    <property type="entry name" value="SMR FAMILY PROTON-DEPENDENT DRUG EFFLUX TRANSPORTER SUGE"/>
    <property type="match status" value="1"/>
</dbReference>
<keyword evidence="3" id="KW-1003">Cell membrane</keyword>
<dbReference type="GO" id="GO:1990961">
    <property type="term" value="P:xenobiotic detoxification by transmembrane export across the plasma membrane"/>
    <property type="evidence" value="ECO:0007669"/>
    <property type="project" value="UniProtKB-ARBA"/>
</dbReference>
<dbReference type="GO" id="GO:0015297">
    <property type="term" value="F:antiporter activity"/>
    <property type="evidence" value="ECO:0007669"/>
    <property type="project" value="TreeGrafter"/>
</dbReference>
<comment type="subcellular location">
    <subcellularLocation>
        <location evidence="1 8">Cell membrane</location>
        <topology evidence="1 8">Multi-pass membrane protein</topology>
    </subcellularLocation>
</comment>
<dbReference type="Proteomes" id="UP000248198">
    <property type="component" value="Unassembled WGS sequence"/>
</dbReference>
<gene>
    <name evidence="10" type="ORF">B0O44_103315</name>
</gene>
<evidence type="ECO:0000256" key="7">
    <source>
        <dbReference type="ARBA" id="ARBA00038032"/>
    </source>
</evidence>
<dbReference type="Pfam" id="PF00893">
    <property type="entry name" value="Multi_Drug_Res"/>
    <property type="match status" value="1"/>
</dbReference>
<sequence length="110" mass="11932">MKNYLFLALAIVFEVIATTSLKASGQFTKFWPSVAVVIGYLISFYCLSITLTKLPLGISYAIWSGLGIVLVSILGLLVYKQKLDLPAILGIALILIGVLVINLFSKTSVH</sequence>
<comment type="caution">
    <text evidence="10">The sequence shown here is derived from an EMBL/GenBank/DDBJ whole genome shotgun (WGS) entry which is preliminary data.</text>
</comment>
<dbReference type="InterPro" id="IPR045324">
    <property type="entry name" value="Small_multidrug_res"/>
</dbReference>
<dbReference type="EMBL" id="QKLU01000003">
    <property type="protein sequence ID" value="PYF74869.1"/>
    <property type="molecule type" value="Genomic_DNA"/>
</dbReference>
<dbReference type="SUPFAM" id="SSF103481">
    <property type="entry name" value="Multidrug resistance efflux transporter EmrE"/>
    <property type="match status" value="1"/>
</dbReference>
<reference evidence="10 11" key="1">
    <citation type="submission" date="2018-06" db="EMBL/GenBank/DDBJ databases">
        <title>Genomic Encyclopedia of Archaeal and Bacterial Type Strains, Phase II (KMG-II): from individual species to whole genera.</title>
        <authorList>
            <person name="Goeker M."/>
        </authorList>
    </citation>
    <scope>NUCLEOTIDE SEQUENCE [LARGE SCALE GENOMIC DNA]</scope>
    <source>
        <strain evidence="10 11">DSM 27372</strain>
    </source>
</reference>
<keyword evidence="2" id="KW-0813">Transport</keyword>
<dbReference type="PANTHER" id="PTHR30561:SF1">
    <property type="entry name" value="MULTIDRUG TRANSPORTER EMRE"/>
    <property type="match status" value="1"/>
</dbReference>
<keyword evidence="6 9" id="KW-0472">Membrane</keyword>
<evidence type="ECO:0000256" key="1">
    <source>
        <dbReference type="ARBA" id="ARBA00004651"/>
    </source>
</evidence>
<dbReference type="GO" id="GO:0015199">
    <property type="term" value="F:amino-acid betaine transmembrane transporter activity"/>
    <property type="evidence" value="ECO:0007669"/>
    <property type="project" value="TreeGrafter"/>
</dbReference>
<dbReference type="RefSeq" id="WP_110829703.1">
    <property type="nucleotide sequence ID" value="NZ_QKLU01000003.1"/>
</dbReference>
<dbReference type="FunFam" id="1.10.3730.20:FF:000001">
    <property type="entry name" value="Quaternary ammonium compound resistance transporter SugE"/>
    <property type="match status" value="1"/>
</dbReference>
<evidence type="ECO:0000256" key="6">
    <source>
        <dbReference type="ARBA" id="ARBA00023136"/>
    </source>
</evidence>
<keyword evidence="11" id="KW-1185">Reference proteome</keyword>
<accession>A0A318UTB6</accession>
<keyword evidence="4 8" id="KW-0812">Transmembrane</keyword>
<evidence type="ECO:0000313" key="11">
    <source>
        <dbReference type="Proteomes" id="UP000248198"/>
    </source>
</evidence>
<evidence type="ECO:0000256" key="2">
    <source>
        <dbReference type="ARBA" id="ARBA00022448"/>
    </source>
</evidence>
<dbReference type="InterPro" id="IPR000390">
    <property type="entry name" value="Small_drug/metabolite_transptr"/>
</dbReference>
<evidence type="ECO:0000256" key="9">
    <source>
        <dbReference type="SAM" id="Phobius"/>
    </source>
</evidence>
<evidence type="ECO:0000256" key="4">
    <source>
        <dbReference type="ARBA" id="ARBA00022692"/>
    </source>
</evidence>
<dbReference type="Gene3D" id="1.10.3730.20">
    <property type="match status" value="1"/>
</dbReference>
<feature type="transmembrane region" description="Helical" evidence="9">
    <location>
        <begin position="85"/>
        <end position="104"/>
    </location>
</feature>
<dbReference type="GO" id="GO:0031460">
    <property type="term" value="P:glycine betaine transport"/>
    <property type="evidence" value="ECO:0007669"/>
    <property type="project" value="TreeGrafter"/>
</dbReference>
<evidence type="ECO:0000256" key="8">
    <source>
        <dbReference type="RuleBase" id="RU003942"/>
    </source>
</evidence>
<evidence type="ECO:0000256" key="5">
    <source>
        <dbReference type="ARBA" id="ARBA00022989"/>
    </source>
</evidence>
<dbReference type="GO" id="GO:0005886">
    <property type="term" value="C:plasma membrane"/>
    <property type="evidence" value="ECO:0007669"/>
    <property type="project" value="UniProtKB-SubCell"/>
</dbReference>
<dbReference type="OrthoDB" id="21828at2"/>
<proteinExistence type="inferred from homology"/>
<name>A0A318UTB6_9SPHI</name>
<evidence type="ECO:0000256" key="3">
    <source>
        <dbReference type="ARBA" id="ARBA00022475"/>
    </source>
</evidence>
<comment type="similarity">
    <text evidence="7 8">Belongs to the drug/metabolite transporter (DMT) superfamily. Small multidrug resistance (SMR) (TC 2.A.7.1) family.</text>
</comment>
<keyword evidence="5 9" id="KW-1133">Transmembrane helix</keyword>
<dbReference type="AlphaFoldDB" id="A0A318UTB6"/>
<dbReference type="GO" id="GO:0015220">
    <property type="term" value="F:choline transmembrane transporter activity"/>
    <property type="evidence" value="ECO:0007669"/>
    <property type="project" value="TreeGrafter"/>
</dbReference>